<dbReference type="Pfam" id="PF00096">
    <property type="entry name" value="zf-C2H2"/>
    <property type="match status" value="5"/>
</dbReference>
<comment type="similarity">
    <text evidence="2">Belongs to the krueppel C2H2-type zinc-finger protein family.</text>
</comment>
<dbReference type="EMBL" id="CAWUFR010000208">
    <property type="protein sequence ID" value="CAK6972658.1"/>
    <property type="molecule type" value="Genomic_DNA"/>
</dbReference>
<dbReference type="PROSITE" id="PS50157">
    <property type="entry name" value="ZINC_FINGER_C2H2_2"/>
    <property type="match status" value="5"/>
</dbReference>
<dbReference type="GO" id="GO:0000978">
    <property type="term" value="F:RNA polymerase II cis-regulatory region sequence-specific DNA binding"/>
    <property type="evidence" value="ECO:0007669"/>
    <property type="project" value="TreeGrafter"/>
</dbReference>
<dbReference type="PROSITE" id="PS00028">
    <property type="entry name" value="ZINC_FINGER_C2H2_1"/>
    <property type="match status" value="5"/>
</dbReference>
<evidence type="ECO:0000256" key="9">
    <source>
        <dbReference type="ARBA" id="ARBA00023242"/>
    </source>
</evidence>
<evidence type="ECO:0000256" key="6">
    <source>
        <dbReference type="ARBA" id="ARBA00022833"/>
    </source>
</evidence>
<feature type="region of interest" description="Disordered" evidence="11">
    <location>
        <begin position="169"/>
        <end position="199"/>
    </location>
</feature>
<dbReference type="GO" id="GO:0000981">
    <property type="term" value="F:DNA-binding transcription factor activity, RNA polymerase II-specific"/>
    <property type="evidence" value="ECO:0007669"/>
    <property type="project" value="TreeGrafter"/>
</dbReference>
<dbReference type="PANTHER" id="PTHR23235:SF155">
    <property type="entry name" value="EARLY GROWTH RESPONSE 4-RELATED"/>
    <property type="match status" value="1"/>
</dbReference>
<dbReference type="FunFam" id="3.30.160.60:FF:000100">
    <property type="entry name" value="Zinc finger 45-like"/>
    <property type="match status" value="1"/>
</dbReference>
<evidence type="ECO:0000313" key="14">
    <source>
        <dbReference type="Proteomes" id="UP001314229"/>
    </source>
</evidence>
<keyword evidence="5 10" id="KW-0863">Zinc-finger</keyword>
<evidence type="ECO:0000256" key="4">
    <source>
        <dbReference type="ARBA" id="ARBA00022737"/>
    </source>
</evidence>
<evidence type="ECO:0000256" key="1">
    <source>
        <dbReference type="ARBA" id="ARBA00004123"/>
    </source>
</evidence>
<dbReference type="FunFam" id="3.30.160.60:FF:000478">
    <property type="entry name" value="Zinc finger protein 133"/>
    <property type="match status" value="1"/>
</dbReference>
<keyword evidence="3" id="KW-0479">Metal-binding</keyword>
<dbReference type="InterPro" id="IPR013087">
    <property type="entry name" value="Znf_C2H2_type"/>
</dbReference>
<sequence>MANRLLQLRVFVNERLTAAAEEIFGAVERTILEYRNDMYLSREDVKQSGLLMLAEGLNRQMEFSAVCQEVGVSEAEAFTQPTYGTDASPEPQELWTSWDKDKLQELSESDVAAACVKHEESTQPISCRQTQTETIREEELLPSTSANWLKTEEEDDGYGRSEAANLWQPLSSDSMDENNTSEAEYTERGGCNSHSRQRLNSPTKTSLSCKLCGESFHSRSSLVIHVKSHSNDTTALCPPDHAELADSGMKALGTHRGNNLCYMCGKTFTTRTHLKRHMLVHTGQKPHCCKICGRRFGRGECLRVHMRIHTVEKPYSCEVCGREFRQRGNMICHIRTHTGEKPHRCVICSRPFAYKKDMLRHMQVHSKKT</sequence>
<evidence type="ECO:0000256" key="2">
    <source>
        <dbReference type="ARBA" id="ARBA00006991"/>
    </source>
</evidence>
<dbReference type="GO" id="GO:0008270">
    <property type="term" value="F:zinc ion binding"/>
    <property type="evidence" value="ECO:0007669"/>
    <property type="project" value="UniProtKB-KW"/>
</dbReference>
<protein>
    <submittedName>
        <fullName evidence="13">Zinc finger protein 502-like isoform X1</fullName>
    </submittedName>
</protein>
<feature type="compositionally biased region" description="Polar residues" evidence="11">
    <location>
        <begin position="169"/>
        <end position="183"/>
    </location>
</feature>
<evidence type="ECO:0000256" key="7">
    <source>
        <dbReference type="ARBA" id="ARBA00023015"/>
    </source>
</evidence>
<feature type="domain" description="C2H2-type" evidence="12">
    <location>
        <begin position="343"/>
        <end position="369"/>
    </location>
</feature>
<comment type="caution">
    <text evidence="13">The sequence shown here is derived from an EMBL/GenBank/DDBJ whole genome shotgun (WGS) entry which is preliminary data.</text>
</comment>
<evidence type="ECO:0000259" key="12">
    <source>
        <dbReference type="PROSITE" id="PS50157"/>
    </source>
</evidence>
<feature type="domain" description="C2H2-type" evidence="12">
    <location>
        <begin position="287"/>
        <end position="314"/>
    </location>
</feature>
<dbReference type="Gene3D" id="3.30.160.60">
    <property type="entry name" value="Classic Zinc Finger"/>
    <property type="match status" value="4"/>
</dbReference>
<proteinExistence type="inferred from homology"/>
<dbReference type="InterPro" id="IPR036236">
    <property type="entry name" value="Znf_C2H2_sf"/>
</dbReference>
<keyword evidence="14" id="KW-1185">Reference proteome</keyword>
<evidence type="ECO:0000256" key="10">
    <source>
        <dbReference type="PROSITE-ProRule" id="PRU00042"/>
    </source>
</evidence>
<dbReference type="PANTHER" id="PTHR23235">
    <property type="entry name" value="KRUEPPEL-LIKE TRANSCRIPTION FACTOR"/>
    <property type="match status" value="1"/>
</dbReference>
<keyword evidence="7" id="KW-0805">Transcription regulation</keyword>
<keyword evidence="6" id="KW-0862">Zinc</keyword>
<evidence type="ECO:0000256" key="11">
    <source>
        <dbReference type="SAM" id="MobiDB-lite"/>
    </source>
</evidence>
<keyword evidence="9" id="KW-0539">Nucleus</keyword>
<evidence type="ECO:0000256" key="5">
    <source>
        <dbReference type="ARBA" id="ARBA00022771"/>
    </source>
</evidence>
<comment type="subcellular location">
    <subcellularLocation>
        <location evidence="1">Nucleus</location>
    </subcellularLocation>
</comment>
<dbReference type="Proteomes" id="UP001314229">
    <property type="component" value="Unassembled WGS sequence"/>
</dbReference>
<gene>
    <name evidence="13" type="ORF">FSCOSCO3_A025449</name>
</gene>
<feature type="domain" description="C2H2-type" evidence="12">
    <location>
        <begin position="207"/>
        <end position="234"/>
    </location>
</feature>
<dbReference type="FunFam" id="3.30.160.60:FF:000446">
    <property type="entry name" value="Zinc finger protein"/>
    <property type="match status" value="2"/>
</dbReference>
<organism evidence="13 14">
    <name type="scientific">Scomber scombrus</name>
    <name type="common">Atlantic mackerel</name>
    <name type="synonym">Scomber vernalis</name>
    <dbReference type="NCBI Taxonomy" id="13677"/>
    <lineage>
        <taxon>Eukaryota</taxon>
        <taxon>Metazoa</taxon>
        <taxon>Chordata</taxon>
        <taxon>Craniata</taxon>
        <taxon>Vertebrata</taxon>
        <taxon>Euteleostomi</taxon>
        <taxon>Actinopterygii</taxon>
        <taxon>Neopterygii</taxon>
        <taxon>Teleostei</taxon>
        <taxon>Neoteleostei</taxon>
        <taxon>Acanthomorphata</taxon>
        <taxon>Pelagiaria</taxon>
        <taxon>Scombriformes</taxon>
        <taxon>Scombridae</taxon>
        <taxon>Scomber</taxon>
    </lineage>
</organism>
<dbReference type="GO" id="GO:0005634">
    <property type="term" value="C:nucleus"/>
    <property type="evidence" value="ECO:0007669"/>
    <property type="project" value="UniProtKB-SubCell"/>
</dbReference>
<dbReference type="AlphaFoldDB" id="A0AAV1PMA5"/>
<keyword evidence="8" id="KW-0804">Transcription</keyword>
<keyword evidence="4" id="KW-0677">Repeat</keyword>
<feature type="domain" description="C2H2-type" evidence="12">
    <location>
        <begin position="259"/>
        <end position="286"/>
    </location>
</feature>
<name>A0AAV1PMA5_SCOSC</name>
<evidence type="ECO:0000256" key="3">
    <source>
        <dbReference type="ARBA" id="ARBA00022723"/>
    </source>
</evidence>
<reference evidence="13 14" key="1">
    <citation type="submission" date="2024-01" db="EMBL/GenBank/DDBJ databases">
        <authorList>
            <person name="Alioto T."/>
            <person name="Alioto T."/>
            <person name="Gomez Garrido J."/>
        </authorList>
    </citation>
    <scope>NUCLEOTIDE SEQUENCE [LARGE SCALE GENOMIC DNA]</scope>
</reference>
<dbReference type="SMART" id="SM00355">
    <property type="entry name" value="ZnF_C2H2"/>
    <property type="match status" value="5"/>
</dbReference>
<dbReference type="SUPFAM" id="SSF57667">
    <property type="entry name" value="beta-beta-alpha zinc fingers"/>
    <property type="match status" value="3"/>
</dbReference>
<accession>A0AAV1PMA5</accession>
<evidence type="ECO:0000313" key="13">
    <source>
        <dbReference type="EMBL" id="CAK6972658.1"/>
    </source>
</evidence>
<evidence type="ECO:0000256" key="8">
    <source>
        <dbReference type="ARBA" id="ARBA00023163"/>
    </source>
</evidence>
<feature type="domain" description="C2H2-type" evidence="12">
    <location>
        <begin position="315"/>
        <end position="342"/>
    </location>
</feature>